<organism evidence="2 3">
    <name type="scientific">Parascaris equorum</name>
    <name type="common">Equine roundworm</name>
    <dbReference type="NCBI Taxonomy" id="6256"/>
    <lineage>
        <taxon>Eukaryota</taxon>
        <taxon>Metazoa</taxon>
        <taxon>Ecdysozoa</taxon>
        <taxon>Nematoda</taxon>
        <taxon>Chromadorea</taxon>
        <taxon>Rhabditida</taxon>
        <taxon>Spirurina</taxon>
        <taxon>Ascaridomorpha</taxon>
        <taxon>Ascaridoidea</taxon>
        <taxon>Ascarididae</taxon>
        <taxon>Parascaris</taxon>
    </lineage>
</organism>
<evidence type="ECO:0000256" key="1">
    <source>
        <dbReference type="SAM" id="MobiDB-lite"/>
    </source>
</evidence>
<name>A0A914RLE6_PAREQ</name>
<evidence type="ECO:0000313" key="3">
    <source>
        <dbReference type="WBParaSite" id="PEQ_0000726701-mRNA-1"/>
    </source>
</evidence>
<sequence length="100" mass="10681">MNALQHHGSSDSGSLPSRQAKGDGSDFIAWVESQGVGAAGSVGASSQQQHDDTDSVKSGHSVFAVFLLLMARRYVEMVNHSSCDFRSHLAEVAISLNRCF</sequence>
<dbReference type="Proteomes" id="UP000887564">
    <property type="component" value="Unplaced"/>
</dbReference>
<accession>A0A914RLE6</accession>
<proteinExistence type="predicted"/>
<feature type="region of interest" description="Disordered" evidence="1">
    <location>
        <begin position="1"/>
        <end position="22"/>
    </location>
</feature>
<dbReference type="WBParaSite" id="PEQ_0000726701-mRNA-1">
    <property type="protein sequence ID" value="PEQ_0000726701-mRNA-1"/>
    <property type="gene ID" value="PEQ_0000726701"/>
</dbReference>
<reference evidence="3" key="1">
    <citation type="submission" date="2022-11" db="UniProtKB">
        <authorList>
            <consortium name="WormBaseParasite"/>
        </authorList>
    </citation>
    <scope>IDENTIFICATION</scope>
</reference>
<protein>
    <submittedName>
        <fullName evidence="3">Uncharacterized protein</fullName>
    </submittedName>
</protein>
<keyword evidence="2" id="KW-1185">Reference proteome</keyword>
<evidence type="ECO:0000313" key="2">
    <source>
        <dbReference type="Proteomes" id="UP000887564"/>
    </source>
</evidence>
<dbReference type="AlphaFoldDB" id="A0A914RLE6"/>